<accession>A0A7K0GB18</accession>
<dbReference type="Proteomes" id="UP000470010">
    <property type="component" value="Unassembled WGS sequence"/>
</dbReference>
<dbReference type="EMBL" id="VTFZ01000011">
    <property type="protein sequence ID" value="MRX80640.1"/>
    <property type="molecule type" value="Genomic_DNA"/>
</dbReference>
<keyword evidence="3" id="KW-1185">Reference proteome</keyword>
<dbReference type="PANTHER" id="PTHR30595">
    <property type="entry name" value="GLPR-RELATED TRANSCRIPTIONAL REPRESSOR"/>
    <property type="match status" value="1"/>
</dbReference>
<sequence length="448" mass="49582">MSFTIHRGGAPMRFMGITVERPTAQEAVCMTFSPFTDDQGNPKDLANVTFADLAQLADMDEGYVLEFKQSLTVGVKRKIPKIIASFANSRGGWLVIGIADDDHAVCPVPRLSADYSQLIGELCRKHVSPAPPFDVRFISDPDAPDQGVVVVRVDEGRFPPYVADGVVEIREGSTSGPAAGSALVELYDKATRRAAQITDFCRRTVYFSSAVPLFDLYLFRTGSTRETSSREVINARADAMRRAFGAQGFSCHIQHAHDSLIFRASVAFADMMPHSAIELFPDESMKLTVPAVLLEGKEREGALAELGTACGLAATNKMDVMSAASTLARVTRMASVLDRYVRYREARWREYATAYELENMAGVLLWSDEPLYIDYVRSHGPLFCGTTDCRSRVRYLDDGEHDSFRARQFAGSHFFEACGLPLGSPDDDDNRLVDALLRTERGARRERM</sequence>
<evidence type="ECO:0000259" key="1">
    <source>
        <dbReference type="Pfam" id="PF04326"/>
    </source>
</evidence>
<name>A0A7K0GB18_9ACTN</name>
<dbReference type="AlphaFoldDB" id="A0A7K0GB18"/>
<feature type="domain" description="Schlafen AlbA-2" evidence="1">
    <location>
        <begin position="61"/>
        <end position="177"/>
    </location>
</feature>
<evidence type="ECO:0000313" key="3">
    <source>
        <dbReference type="Proteomes" id="UP000470010"/>
    </source>
</evidence>
<dbReference type="InterPro" id="IPR007421">
    <property type="entry name" value="Schlafen_AlbA_2_dom"/>
</dbReference>
<protein>
    <recommendedName>
        <fullName evidence="1">Schlafen AlbA-2 domain-containing protein</fullName>
    </recommendedName>
</protein>
<organism evidence="2 3">
    <name type="scientific">Enorma shizhengliae</name>
    <dbReference type="NCBI Taxonomy" id="2606615"/>
    <lineage>
        <taxon>Bacteria</taxon>
        <taxon>Bacillati</taxon>
        <taxon>Actinomycetota</taxon>
        <taxon>Coriobacteriia</taxon>
        <taxon>Coriobacteriales</taxon>
        <taxon>Coriobacteriaceae</taxon>
        <taxon>Enorma</taxon>
    </lineage>
</organism>
<evidence type="ECO:0000313" key="2">
    <source>
        <dbReference type="EMBL" id="MRX80640.1"/>
    </source>
</evidence>
<dbReference type="PANTHER" id="PTHR30595:SF6">
    <property type="entry name" value="SCHLAFEN ALBA-2 DOMAIN-CONTAINING PROTEIN"/>
    <property type="match status" value="1"/>
</dbReference>
<gene>
    <name evidence="2" type="ORF">GJE22_08590</name>
</gene>
<reference evidence="3" key="1">
    <citation type="submission" date="2019-08" db="EMBL/GenBank/DDBJ databases">
        <title>Arthrobacter sp. nov., isolated from plateau pika and Tibetan wild ass.</title>
        <authorList>
            <person name="Ge Y."/>
        </authorList>
    </citation>
    <scope>NUCLEOTIDE SEQUENCE [LARGE SCALE GENOMIC DNA]</scope>
    <source>
        <strain evidence="3">HF-1365</strain>
    </source>
</reference>
<proteinExistence type="predicted"/>
<dbReference type="Gene3D" id="3.30.950.30">
    <property type="entry name" value="Schlafen, AAA domain"/>
    <property type="match status" value="1"/>
</dbReference>
<comment type="caution">
    <text evidence="2">The sequence shown here is derived from an EMBL/GenBank/DDBJ whole genome shotgun (WGS) entry which is preliminary data.</text>
</comment>
<dbReference type="InterPro" id="IPR038461">
    <property type="entry name" value="Schlafen_AlbA_2_dom_sf"/>
</dbReference>
<dbReference type="Pfam" id="PF04326">
    <property type="entry name" value="SLFN_AlbA_2"/>
    <property type="match status" value="1"/>
</dbReference>